<dbReference type="AlphaFoldDB" id="A0A834L9I4"/>
<proteinExistence type="predicted"/>
<protein>
    <submittedName>
        <fullName evidence="1">Uncharacterized protein</fullName>
    </submittedName>
</protein>
<dbReference type="EMBL" id="WJXA01000012">
    <property type="protein sequence ID" value="KAF7124101.1"/>
    <property type="molecule type" value="Genomic_DNA"/>
</dbReference>
<gene>
    <name evidence="1" type="ORF">RHSIM_Rhsim12G0065900</name>
</gene>
<comment type="caution">
    <text evidence="1">The sequence shown here is derived from an EMBL/GenBank/DDBJ whole genome shotgun (WGS) entry which is preliminary data.</text>
</comment>
<reference evidence="1" key="1">
    <citation type="submission" date="2019-11" db="EMBL/GenBank/DDBJ databases">
        <authorList>
            <person name="Liu Y."/>
            <person name="Hou J."/>
            <person name="Li T.-Q."/>
            <person name="Guan C.-H."/>
            <person name="Wu X."/>
            <person name="Wu H.-Z."/>
            <person name="Ling F."/>
            <person name="Zhang R."/>
            <person name="Shi X.-G."/>
            <person name="Ren J.-P."/>
            <person name="Chen E.-F."/>
            <person name="Sun J.-M."/>
        </authorList>
    </citation>
    <scope>NUCLEOTIDE SEQUENCE</scope>
    <source>
        <strain evidence="1">Adult_tree_wgs_1</strain>
        <tissue evidence="1">Leaves</tissue>
    </source>
</reference>
<evidence type="ECO:0000313" key="1">
    <source>
        <dbReference type="EMBL" id="KAF7124101.1"/>
    </source>
</evidence>
<evidence type="ECO:0000313" key="2">
    <source>
        <dbReference type="Proteomes" id="UP000626092"/>
    </source>
</evidence>
<dbReference type="OrthoDB" id="1727165at2759"/>
<dbReference type="Proteomes" id="UP000626092">
    <property type="component" value="Unassembled WGS sequence"/>
</dbReference>
<organism evidence="1 2">
    <name type="scientific">Rhododendron simsii</name>
    <name type="common">Sims's rhododendron</name>
    <dbReference type="NCBI Taxonomy" id="118357"/>
    <lineage>
        <taxon>Eukaryota</taxon>
        <taxon>Viridiplantae</taxon>
        <taxon>Streptophyta</taxon>
        <taxon>Embryophyta</taxon>
        <taxon>Tracheophyta</taxon>
        <taxon>Spermatophyta</taxon>
        <taxon>Magnoliopsida</taxon>
        <taxon>eudicotyledons</taxon>
        <taxon>Gunneridae</taxon>
        <taxon>Pentapetalae</taxon>
        <taxon>asterids</taxon>
        <taxon>Ericales</taxon>
        <taxon>Ericaceae</taxon>
        <taxon>Ericoideae</taxon>
        <taxon>Rhodoreae</taxon>
        <taxon>Rhododendron</taxon>
    </lineage>
</organism>
<name>A0A834L9I4_RHOSS</name>
<keyword evidence="2" id="KW-1185">Reference proteome</keyword>
<sequence length="239" mass="26052">MTLCANRSFCGDLGETFLLDSLLILLRSGSFLDTDDTDGPAACQIKTITVEILYLRTQLETKSSGDKPLGSSDDNIKEATDDLIENRRRLSYAKNCVEVEVGSELPDSVDMECMGELVTVGIKYPWKPVKRLECHLFGHNADHCSSKPKAPLVGVGQSPVLKGSNSFSALALINQENLRIEDEVDEMLDMFDHLTSVLNPELDVPFIPVAKKTRGRWNAKAVLPGVKKGNKGGGCGLKA</sequence>
<accession>A0A834L9I4</accession>